<organism evidence="2 3">
    <name type="scientific">Cyanobium gracile (strain ATCC 27147 / PCC 6307)</name>
    <dbReference type="NCBI Taxonomy" id="292564"/>
    <lineage>
        <taxon>Bacteria</taxon>
        <taxon>Bacillati</taxon>
        <taxon>Cyanobacteriota</taxon>
        <taxon>Cyanophyceae</taxon>
        <taxon>Synechococcales</taxon>
        <taxon>Prochlorococcaceae</taxon>
        <taxon>Cyanobium</taxon>
    </lineage>
</organism>
<dbReference type="PRINTS" id="PR00313">
    <property type="entry name" value="CABNDNGRPT"/>
</dbReference>
<dbReference type="AlphaFoldDB" id="K9P5E5"/>
<dbReference type="KEGG" id="cgc:Cyagr_0593"/>
<gene>
    <name evidence="2" type="ordered locus">Cyagr_0593</name>
</gene>
<proteinExistence type="predicted"/>
<feature type="compositionally biased region" description="Low complexity" evidence="1">
    <location>
        <begin position="74"/>
        <end position="89"/>
    </location>
</feature>
<protein>
    <recommendedName>
        <fullName evidence="4">Calcium-binding protein</fullName>
    </recommendedName>
</protein>
<dbReference type="Gene3D" id="2.150.10.10">
    <property type="entry name" value="Serralysin-like metalloprotease, C-terminal"/>
    <property type="match status" value="1"/>
</dbReference>
<evidence type="ECO:0000313" key="2">
    <source>
        <dbReference type="EMBL" id="AFY27784.1"/>
    </source>
</evidence>
<evidence type="ECO:0000256" key="1">
    <source>
        <dbReference type="SAM" id="MobiDB-lite"/>
    </source>
</evidence>
<dbReference type="Gene3D" id="2.160.20.160">
    <property type="match status" value="1"/>
</dbReference>
<accession>K9P5E5</accession>
<dbReference type="Proteomes" id="UP000010388">
    <property type="component" value="Chromosome"/>
</dbReference>
<sequence>MAKGREMSQAVRHLRRAINLRSDSGRLSLESVLTGTALWLALLYLMQDGAMAAGPAEGERVAAGPAAVGGGPEDTGSSSDASGDGTGASPQGAERSGPPAAPVAAGVGVGDGGQPPPGGGAGGWITPKGTPEAAASPSAGPQEEPGPGSRSMAASSSAMPLTGAGGADRSPQDPVRSDRSGSPGGTSASETAEVPSQKNLATEPEIPAFRVVLRSNEGIVSRSVEGVASTRYHNTMGTITDAVIDLRDISTPKALVSSDRQLQLLALSVLNDADLTMESQHTGLNRARLLFGPEVNDIRLQVSDDLVVGLVAGGAARGQILQSLIGMLDSRLEDTGGGGTLELSSLARVLLKAPGDALNRQLGIDLLAQAMQNSTILLGDGDDRVTITSGFRDLDGPGPGLLIDIPAAGVAGSDPSLQLQARALGLVDSSLDTGRGNDQVSIETWLDQGESGTIADAADHQRIALLNSTVRLGDGDDLLNVVGAVIGSRIDLGTADNQLTISDAVQDSEIILGPNSTNRILLPGAADNSLSISLAPGAQAGLNLQTGDGDDRILLPLGQVSGSVDGGGGGNTLQATAPAALQPSAPAPLQDAATVDPQQDVAADPLRVSLSSPGEGTVGSLAFRNIDNLHLGSTDVEVSVAAQGELSGTLAASGGHAALDYSAWEVPVQVDLAEGEASGILGGISGFSEVSGGSGDDQLRAGQDTLSLDGGPGDDTILLNLASGLYQPGVQIFGGEGRDTFVLSGLEAIQAGNGPGERALPVLADLKLQNTSSGGIGLTDSLAWRQEGIQAGTAGPDGSKGTLITLTPSGLEGLGQPRLVPIAPLEQLLAGIHASGLNGPQLAIAAGATDSTLLQVEANGSYSTIAALPSLRLTHSIPAQTSATLALHGGLAA</sequence>
<feature type="compositionally biased region" description="Low complexity" evidence="1">
    <location>
        <begin position="145"/>
        <end position="160"/>
    </location>
</feature>
<dbReference type="SUPFAM" id="SSF51120">
    <property type="entry name" value="beta-Roll"/>
    <property type="match status" value="1"/>
</dbReference>
<evidence type="ECO:0008006" key="4">
    <source>
        <dbReference type="Google" id="ProtNLM"/>
    </source>
</evidence>
<feature type="compositionally biased region" description="Polar residues" evidence="1">
    <location>
        <begin position="185"/>
        <end position="200"/>
    </location>
</feature>
<dbReference type="InterPro" id="IPR011049">
    <property type="entry name" value="Serralysin-like_metalloprot_C"/>
</dbReference>
<name>K9P5E5_CYAGP</name>
<dbReference type="STRING" id="292564.Cyagr_0593"/>
<dbReference type="EMBL" id="CP003495">
    <property type="protein sequence ID" value="AFY27784.1"/>
    <property type="molecule type" value="Genomic_DNA"/>
</dbReference>
<feature type="region of interest" description="Disordered" evidence="1">
    <location>
        <begin position="62"/>
        <end position="202"/>
    </location>
</feature>
<reference evidence="3" key="1">
    <citation type="journal article" date="2013" name="Proc. Natl. Acad. Sci. U.S.A.">
        <title>Improving the coverage of the cyanobacterial phylum using diversity-driven genome sequencing.</title>
        <authorList>
            <person name="Shih P.M."/>
            <person name="Wu D."/>
            <person name="Latifi A."/>
            <person name="Axen S.D."/>
            <person name="Fewer D.P."/>
            <person name="Talla E."/>
            <person name="Calteau A."/>
            <person name="Cai F."/>
            <person name="Tandeau de Marsac N."/>
            <person name="Rippka R."/>
            <person name="Herdman M."/>
            <person name="Sivonen K."/>
            <person name="Coursin T."/>
            <person name="Laurent T."/>
            <person name="Goodwin L."/>
            <person name="Nolan M."/>
            <person name="Davenport K.W."/>
            <person name="Han C.S."/>
            <person name="Rubin E.M."/>
            <person name="Eisen J.A."/>
            <person name="Woyke T."/>
            <person name="Gugger M."/>
            <person name="Kerfeld C.A."/>
        </authorList>
    </citation>
    <scope>NUCLEOTIDE SEQUENCE [LARGE SCALE GENOMIC DNA]</scope>
    <source>
        <strain evidence="3">ATCC 27147 / PCC 6307</strain>
    </source>
</reference>
<evidence type="ECO:0000313" key="3">
    <source>
        <dbReference type="Proteomes" id="UP000010388"/>
    </source>
</evidence>
<dbReference type="HOGENOM" id="CLU_323590_0_0_3"/>
<dbReference type="eggNOG" id="ENOG5030R79">
    <property type="taxonomic scope" value="Bacteria"/>
</dbReference>
<feature type="compositionally biased region" description="Gly residues" evidence="1">
    <location>
        <begin position="107"/>
        <end position="123"/>
    </location>
</feature>